<sequence length="1015" mass="113189">MLRALYGTFDGNSADFYFISLVATSDFPTPDSTTPEFLQPGDSLDFDLGTGPDPAVDAALQVDAENPVDIAPLVPVNLFGEPDPEAVLPALEALAADGELPVEQAEEEEPKFAPGETIHDVATVRGMYQNWFLDYASYVILERAVPAIEDGLKPVQRRILHAMKEMDDGRFNKVANVIGQTMQYHPHGDASIGDAMVNLGQKDLLIETQGNWGDIRTGDGAAAPRYIEARLSKFALDVVFNPDTTEWQLSYDGRKREPVTLPVKFPLLLAQGIEGIAVGLSTKIMPHNFRELCKASIDVLRGKDIQLFPDFPTGGLCDVSNYNGGLRGSKIRLRATIEKVDKTLLVIRDIPYGTTTTAVMESIVKASEANKIKIKKVVDNTAANVEIQVQLPPGISPDLTMDALYAFTDCEISISPNTCVIIDDKPRFVGVEDMLRLSTQKTVRLLQRELEIRQEELWEKWHNASLEKIFIENRIYRKIEECETWPDILETISTGLKKFTRVEGEKPKANDTRIVLRRPITEDDLTRLTEIRIKRISKYDGFKADEYLQKLEAELAEVADHLAHLTRYAIHYFEGLLKKYGAGRERKTQLRTFDVVTAQKVAIANQKLYVNRQDGFVGYGLKKDEKAEFVCDCSDLDDIIAIKRDGTFSVTKIAEKTFVGKDILHVGVYNKNDDRLVYNMVYLDGASGISFAKRFLVTGITRDKTYDLTKGTKGTKTLYLTANPNSESEIVSIQLSDKAPARVKQFDFDFAELAIKGKGSMGNIVTKQPIKKITQKAVGDSTLGGREVFFDSVVGRLNHAGHGRYLGTFDTEHHVLVVFKDGSYELTPPDLAIHFDVPNILLLRKLEADTVLSAVHMDGETKLHYVKRFRIETSTIGKRFSFICESKGSKLLAVTCHPEPQIEVKLQRDKKADKETEQIHLHTFIDVKGWKAMGNKLNFYKIHALSLLTDEGPEPQRREVAKRRGPVTLPKPNGSGPATEALPVAEPSGPVDVTAEEVAQARELLKRPKAQLGLF</sequence>
<dbReference type="Gene3D" id="3.30.1360.40">
    <property type="match status" value="1"/>
</dbReference>
<dbReference type="Pfam" id="PF00521">
    <property type="entry name" value="DNA_topoisoIV"/>
    <property type="match status" value="1"/>
</dbReference>
<dbReference type="PANTHER" id="PTHR43493:SF5">
    <property type="entry name" value="DNA GYRASE SUBUNIT A, CHLOROPLASTIC_MITOCHONDRIAL"/>
    <property type="match status" value="1"/>
</dbReference>
<evidence type="ECO:0000256" key="2">
    <source>
        <dbReference type="ARBA" id="ARBA00008263"/>
    </source>
</evidence>
<dbReference type="Proteomes" id="UP001501153">
    <property type="component" value="Unassembled WGS sequence"/>
</dbReference>
<evidence type="ECO:0000313" key="10">
    <source>
        <dbReference type="Proteomes" id="UP001501153"/>
    </source>
</evidence>
<dbReference type="SUPFAM" id="SSF56719">
    <property type="entry name" value="Type II DNA topoisomerase"/>
    <property type="match status" value="1"/>
</dbReference>
<comment type="caution">
    <text evidence="9">The sequence shown here is derived from an EMBL/GenBank/DDBJ whole genome shotgun (WGS) entry which is preliminary data.</text>
</comment>
<evidence type="ECO:0000259" key="8">
    <source>
        <dbReference type="PROSITE" id="PS52040"/>
    </source>
</evidence>
<evidence type="ECO:0000256" key="5">
    <source>
        <dbReference type="ARBA" id="ARBA00023235"/>
    </source>
</evidence>
<accession>A0ABP8INP9</accession>
<evidence type="ECO:0000256" key="7">
    <source>
        <dbReference type="SAM" id="MobiDB-lite"/>
    </source>
</evidence>
<feature type="active site" description="O-(5'-phospho-DNA)-tyrosine intermediate" evidence="6">
    <location>
        <position position="226"/>
    </location>
</feature>
<feature type="region of interest" description="Disordered" evidence="7">
    <location>
        <begin position="954"/>
        <end position="989"/>
    </location>
</feature>
<dbReference type="InterPro" id="IPR013760">
    <property type="entry name" value="Topo_IIA-like_dom_sf"/>
</dbReference>
<reference evidence="10" key="1">
    <citation type="journal article" date="2019" name="Int. J. Syst. Evol. Microbiol.">
        <title>The Global Catalogue of Microorganisms (GCM) 10K type strain sequencing project: providing services to taxonomists for standard genome sequencing and annotation.</title>
        <authorList>
            <consortium name="The Broad Institute Genomics Platform"/>
            <consortium name="The Broad Institute Genome Sequencing Center for Infectious Disease"/>
            <person name="Wu L."/>
            <person name="Ma J."/>
        </authorList>
    </citation>
    <scope>NUCLEOTIDE SEQUENCE [LARGE SCALE GENOMIC DNA]</scope>
    <source>
        <strain evidence="10">JCM 17923</strain>
    </source>
</reference>
<dbReference type="InterPro" id="IPR002205">
    <property type="entry name" value="Topo_IIA_dom_A"/>
</dbReference>
<dbReference type="EMBL" id="BAABGZ010000071">
    <property type="protein sequence ID" value="GAA4364410.1"/>
    <property type="molecule type" value="Genomic_DNA"/>
</dbReference>
<keyword evidence="3 6" id="KW-0799">Topoisomerase</keyword>
<dbReference type="Gene3D" id="1.10.268.10">
    <property type="entry name" value="Topoisomerase, domain 3"/>
    <property type="match status" value="1"/>
</dbReference>
<organism evidence="9 10">
    <name type="scientific">Hymenobacter saemangeumensis</name>
    <dbReference type="NCBI Taxonomy" id="1084522"/>
    <lineage>
        <taxon>Bacteria</taxon>
        <taxon>Pseudomonadati</taxon>
        <taxon>Bacteroidota</taxon>
        <taxon>Cytophagia</taxon>
        <taxon>Cytophagales</taxon>
        <taxon>Hymenobacteraceae</taxon>
        <taxon>Hymenobacter</taxon>
    </lineage>
</organism>
<protein>
    <submittedName>
        <fullName evidence="9">DNA gyrase/topoisomerase IV subunit A</fullName>
    </submittedName>
</protein>
<gene>
    <name evidence="9" type="ORF">GCM10023185_33930</name>
</gene>
<keyword evidence="5 6" id="KW-0413">Isomerase</keyword>
<evidence type="ECO:0000256" key="1">
    <source>
        <dbReference type="ARBA" id="ARBA00000185"/>
    </source>
</evidence>
<feature type="domain" description="Topo IIA-type catalytic" evidence="8">
    <location>
        <begin position="145"/>
        <end position="555"/>
    </location>
</feature>
<dbReference type="InterPro" id="IPR013757">
    <property type="entry name" value="Topo_IIA_A_a_sf"/>
</dbReference>
<dbReference type="InterPro" id="IPR050220">
    <property type="entry name" value="Type_II_DNA_Topoisomerases"/>
</dbReference>
<dbReference type="Gene3D" id="3.90.199.10">
    <property type="entry name" value="Topoisomerase II, domain 5"/>
    <property type="match status" value="1"/>
</dbReference>
<dbReference type="PROSITE" id="PS52040">
    <property type="entry name" value="TOPO_IIA"/>
    <property type="match status" value="1"/>
</dbReference>
<dbReference type="SMART" id="SM00434">
    <property type="entry name" value="TOP4c"/>
    <property type="match status" value="1"/>
</dbReference>
<comment type="catalytic activity">
    <reaction evidence="1 6">
        <text>ATP-dependent breakage, passage and rejoining of double-stranded DNA.</text>
        <dbReference type="EC" id="5.6.2.2"/>
    </reaction>
</comment>
<evidence type="ECO:0000256" key="3">
    <source>
        <dbReference type="ARBA" id="ARBA00023029"/>
    </source>
</evidence>
<dbReference type="NCBIfam" id="NF007209">
    <property type="entry name" value="PRK09631.1"/>
    <property type="match status" value="1"/>
</dbReference>
<comment type="similarity">
    <text evidence="2">Belongs to the type II topoisomerase GyrA/ParC subunit family.</text>
</comment>
<keyword evidence="10" id="KW-1185">Reference proteome</keyword>
<evidence type="ECO:0000256" key="4">
    <source>
        <dbReference type="ARBA" id="ARBA00023125"/>
    </source>
</evidence>
<keyword evidence="4 6" id="KW-0238">DNA-binding</keyword>
<dbReference type="NCBIfam" id="NF009397">
    <property type="entry name" value="PRK12758.1"/>
    <property type="match status" value="1"/>
</dbReference>
<name>A0ABP8INP9_9BACT</name>
<evidence type="ECO:0000313" key="9">
    <source>
        <dbReference type="EMBL" id="GAA4364410.1"/>
    </source>
</evidence>
<proteinExistence type="inferred from homology"/>
<dbReference type="InterPro" id="IPR013758">
    <property type="entry name" value="Topo_IIA_A/C_ab"/>
</dbReference>
<evidence type="ECO:0000256" key="6">
    <source>
        <dbReference type="PROSITE-ProRule" id="PRU01384"/>
    </source>
</evidence>
<dbReference type="PANTHER" id="PTHR43493">
    <property type="entry name" value="DNA GYRASE/TOPOISOMERASE SUBUNIT A"/>
    <property type="match status" value="1"/>
</dbReference>